<organism evidence="3 4">
    <name type="scientific">Basidiobolus ranarum</name>
    <dbReference type="NCBI Taxonomy" id="34480"/>
    <lineage>
        <taxon>Eukaryota</taxon>
        <taxon>Fungi</taxon>
        <taxon>Fungi incertae sedis</taxon>
        <taxon>Zoopagomycota</taxon>
        <taxon>Entomophthoromycotina</taxon>
        <taxon>Basidiobolomycetes</taxon>
        <taxon>Basidiobolales</taxon>
        <taxon>Basidiobolaceae</taxon>
        <taxon>Basidiobolus</taxon>
    </lineage>
</organism>
<dbReference type="InterPro" id="IPR038013">
    <property type="entry name" value="ALG11"/>
</dbReference>
<evidence type="ECO:0000256" key="1">
    <source>
        <dbReference type="ARBA" id="ARBA00022676"/>
    </source>
</evidence>
<proteinExistence type="predicted"/>
<dbReference type="SUPFAM" id="SSF53756">
    <property type="entry name" value="UDP-Glycosyltransferase/glycogen phosphorylase"/>
    <property type="match status" value="1"/>
</dbReference>
<protein>
    <submittedName>
        <fullName evidence="3">Asparagine-linked glycosylation protein</fullName>
        <ecNumber evidence="3">2.4.1.131</ecNumber>
    </submittedName>
</protein>
<keyword evidence="4" id="KW-1185">Reference proteome</keyword>
<dbReference type="EC" id="2.4.1.131" evidence="3"/>
<keyword evidence="1 3" id="KW-0328">Glycosyltransferase</keyword>
<gene>
    <name evidence="3" type="primary">ALG11_1</name>
    <name evidence="3" type="ORF">K7432_008052</name>
</gene>
<feature type="domain" description="Glycosyl transferase family 1" evidence="2">
    <location>
        <begin position="4"/>
        <end position="151"/>
    </location>
</feature>
<dbReference type="Gene3D" id="3.40.50.2000">
    <property type="entry name" value="Glycogen Phosphorylase B"/>
    <property type="match status" value="1"/>
</dbReference>
<comment type="caution">
    <text evidence="3">The sequence shown here is derived from an EMBL/GenBank/DDBJ whole genome shotgun (WGS) entry which is preliminary data.</text>
</comment>
<evidence type="ECO:0000259" key="2">
    <source>
        <dbReference type="Pfam" id="PF00534"/>
    </source>
</evidence>
<accession>A0ABR2VZ84</accession>
<evidence type="ECO:0000313" key="3">
    <source>
        <dbReference type="EMBL" id="KAK9711099.1"/>
    </source>
</evidence>
<sequence>MMKELIDRYPKYARGEESVRLVLIGSSRNEEDEERIQKLKNKAVELEVQAQVEFIINASYDTLVGYLSRSLIGLHTMNHEHFGISIVEYMAAGLIPVANNSGGPKMDIVVNHEDEITGFLAQEKEEFAESVHRILDMSHAERIRIQENARKSVVSKFSESAFESSFLDAVKPLFS</sequence>
<keyword evidence="3" id="KW-0808">Transferase</keyword>
<dbReference type="Pfam" id="PF00534">
    <property type="entry name" value="Glycos_transf_1"/>
    <property type="match status" value="1"/>
</dbReference>
<dbReference type="Proteomes" id="UP001479436">
    <property type="component" value="Unassembled WGS sequence"/>
</dbReference>
<dbReference type="PANTHER" id="PTHR45919:SF1">
    <property type="entry name" value="GDP-MAN:MAN(3)GLCNAC(2)-PP-DOL ALPHA-1,2-MANNOSYLTRANSFERASE"/>
    <property type="match status" value="1"/>
</dbReference>
<dbReference type="GO" id="GO:0004377">
    <property type="term" value="F:GDP-Man:Man(3)GlcNAc(2)-PP-Dol alpha-1,2-mannosyltransferase activity"/>
    <property type="evidence" value="ECO:0007669"/>
    <property type="project" value="UniProtKB-EC"/>
</dbReference>
<dbReference type="EMBL" id="JASJQH010007304">
    <property type="protein sequence ID" value="KAK9711099.1"/>
    <property type="molecule type" value="Genomic_DNA"/>
</dbReference>
<dbReference type="PANTHER" id="PTHR45919">
    <property type="entry name" value="GDP-MAN:MAN(3)GLCNAC(2)-PP-DOL ALPHA-1,2-MANNOSYLTRANSFERASE"/>
    <property type="match status" value="1"/>
</dbReference>
<dbReference type="InterPro" id="IPR001296">
    <property type="entry name" value="Glyco_trans_1"/>
</dbReference>
<name>A0ABR2VZ84_9FUNG</name>
<reference evidence="3 4" key="1">
    <citation type="submission" date="2023-04" db="EMBL/GenBank/DDBJ databases">
        <title>Genome of Basidiobolus ranarum AG-B5.</title>
        <authorList>
            <person name="Stajich J.E."/>
            <person name="Carter-House D."/>
            <person name="Gryganskyi A."/>
        </authorList>
    </citation>
    <scope>NUCLEOTIDE SEQUENCE [LARGE SCALE GENOMIC DNA]</scope>
    <source>
        <strain evidence="3 4">AG-B5</strain>
    </source>
</reference>
<evidence type="ECO:0000313" key="4">
    <source>
        <dbReference type="Proteomes" id="UP001479436"/>
    </source>
</evidence>